<dbReference type="PANTHER" id="PTHR43547">
    <property type="entry name" value="TWO-COMPONENT HISTIDINE KINASE"/>
    <property type="match status" value="1"/>
</dbReference>
<dbReference type="FunFam" id="3.30.565.10:FF:000006">
    <property type="entry name" value="Sensor histidine kinase WalK"/>
    <property type="match status" value="1"/>
</dbReference>
<dbReference type="SMART" id="SM00387">
    <property type="entry name" value="HATPase_c"/>
    <property type="match status" value="1"/>
</dbReference>
<gene>
    <name evidence="10" type="ORF">SAMN04488029_3215</name>
</gene>
<dbReference type="EC" id="2.7.13.3" evidence="2"/>
<keyword evidence="4" id="KW-0808">Transferase</keyword>
<dbReference type="InterPro" id="IPR005467">
    <property type="entry name" value="His_kinase_dom"/>
</dbReference>
<evidence type="ECO:0000256" key="2">
    <source>
        <dbReference type="ARBA" id="ARBA00012438"/>
    </source>
</evidence>
<keyword evidence="8" id="KW-0472">Membrane</keyword>
<dbReference type="SUPFAM" id="SSF55874">
    <property type="entry name" value="ATPase domain of HSP90 chaperone/DNA topoisomerase II/histidine kinase"/>
    <property type="match status" value="1"/>
</dbReference>
<evidence type="ECO:0000256" key="3">
    <source>
        <dbReference type="ARBA" id="ARBA00022553"/>
    </source>
</evidence>
<feature type="transmembrane region" description="Helical" evidence="8">
    <location>
        <begin position="446"/>
        <end position="468"/>
    </location>
</feature>
<evidence type="ECO:0000256" key="5">
    <source>
        <dbReference type="ARBA" id="ARBA00022777"/>
    </source>
</evidence>
<dbReference type="SUPFAM" id="SSF47384">
    <property type="entry name" value="Homodimeric domain of signal transducing histidine kinase"/>
    <property type="match status" value="1"/>
</dbReference>
<feature type="coiled-coil region" evidence="7">
    <location>
        <begin position="364"/>
        <end position="423"/>
    </location>
</feature>
<evidence type="ECO:0000259" key="9">
    <source>
        <dbReference type="PROSITE" id="PS50109"/>
    </source>
</evidence>
<dbReference type="EMBL" id="FWYF01000003">
    <property type="protein sequence ID" value="SMD37059.1"/>
    <property type="molecule type" value="Genomic_DNA"/>
</dbReference>
<feature type="transmembrane region" description="Helical" evidence="8">
    <location>
        <begin position="20"/>
        <end position="37"/>
    </location>
</feature>
<dbReference type="InterPro" id="IPR036890">
    <property type="entry name" value="HATPase_C_sf"/>
</dbReference>
<dbReference type="PROSITE" id="PS50109">
    <property type="entry name" value="HIS_KIN"/>
    <property type="match status" value="1"/>
</dbReference>
<sequence length="711" mass="80616">MIDLNCKLLPKGELRIMRNVVRFYCFICLMLAGWPILASEEVKTQTSSQADQYLDQSFLTNDSDSILFFLDLAVFHAQQEQNTDALVESLIEKGLEFVRRQHGDSSAYYFKAAIKAGESPDLSNKIRAKLHHQYGNYIGNQNEYFKALSHLDSAGQLYLGESDSSSYADMCSLQGALHDNNGNLGKALRMYLKASKIYESTNDSSLYAGVINNVAIVYKKLGDIEGALEYYDRSIDWNASLDDEVGMAIALLNRGMLYKDLKRYDEALQGVRAGLRAFEKNKMSYAIAIAHHNLSEIHLNINNLDSVLYHVDQSDVIAIDLQYWGVVVSNQIVLAKALKSMGRADISNKSALRAYELASNHGFLEKLEELTDLLAQNYETLNNHELALRYYKEHKLLKDSILSNESQEQINRLRTEYDLEQKEEDIKDLETINNYQRSLAEKEHKISQFLTVGIFLSLLVVALFFYLYRRQKDFSMILSDQKTQLTGLNKEKDDLIAMVAHDLRSPLNNIKGLLAIIKGAEVSEQERMIELANQSTDVLRERINQILDVEAINVGKINLKVTNVNVSEILTKLVHHITPEAENKQISFFANSSKDLYCKADENYLLQVLENLCTNAIKFSKQHSEIFVKVIEQGNHLRFSVQDQGQGIPKSEIKELFARYAKISIRPTENETSTGLGLPIVKKYVEAMKGKVWCESEVGVGSTFFIDLPKA</sequence>
<evidence type="ECO:0000256" key="1">
    <source>
        <dbReference type="ARBA" id="ARBA00000085"/>
    </source>
</evidence>
<dbReference type="InterPro" id="IPR011990">
    <property type="entry name" value="TPR-like_helical_dom_sf"/>
</dbReference>
<feature type="repeat" description="TPR" evidence="6">
    <location>
        <begin position="208"/>
        <end position="241"/>
    </location>
</feature>
<dbReference type="SMART" id="SM00028">
    <property type="entry name" value="TPR"/>
    <property type="match status" value="3"/>
</dbReference>
<proteinExistence type="predicted"/>
<dbReference type="PROSITE" id="PS50005">
    <property type="entry name" value="TPR"/>
    <property type="match status" value="2"/>
</dbReference>
<keyword evidence="6" id="KW-0802">TPR repeat</keyword>
<evidence type="ECO:0000313" key="11">
    <source>
        <dbReference type="Proteomes" id="UP000192472"/>
    </source>
</evidence>
<keyword evidence="8" id="KW-0812">Transmembrane</keyword>
<reference evidence="10 11" key="1">
    <citation type="submission" date="2017-04" db="EMBL/GenBank/DDBJ databases">
        <authorList>
            <person name="Afonso C.L."/>
            <person name="Miller P.J."/>
            <person name="Scott M.A."/>
            <person name="Spackman E."/>
            <person name="Goraichik I."/>
            <person name="Dimitrov K.M."/>
            <person name="Suarez D.L."/>
            <person name="Swayne D.E."/>
        </authorList>
    </citation>
    <scope>NUCLEOTIDE SEQUENCE [LARGE SCALE GENOMIC DNA]</scope>
    <source>
        <strain evidence="10 11">DSM 26133</strain>
    </source>
</reference>
<dbReference type="Proteomes" id="UP000192472">
    <property type="component" value="Unassembled WGS sequence"/>
</dbReference>
<comment type="catalytic activity">
    <reaction evidence="1">
        <text>ATP + protein L-histidine = ADP + protein N-phospho-L-histidine.</text>
        <dbReference type="EC" id="2.7.13.3"/>
    </reaction>
</comment>
<dbReference type="Gene3D" id="3.30.565.10">
    <property type="entry name" value="Histidine kinase-like ATPase, C-terminal domain"/>
    <property type="match status" value="1"/>
</dbReference>
<dbReference type="SMART" id="SM00388">
    <property type="entry name" value="HisKA"/>
    <property type="match status" value="1"/>
</dbReference>
<dbReference type="InterPro" id="IPR003594">
    <property type="entry name" value="HATPase_dom"/>
</dbReference>
<dbReference type="Gene3D" id="1.25.40.10">
    <property type="entry name" value="Tetratricopeptide repeat domain"/>
    <property type="match status" value="2"/>
</dbReference>
<dbReference type="Pfam" id="PF02518">
    <property type="entry name" value="HATPase_c"/>
    <property type="match status" value="1"/>
</dbReference>
<keyword evidence="3" id="KW-0597">Phosphoprotein</keyword>
<dbReference type="InterPro" id="IPR036097">
    <property type="entry name" value="HisK_dim/P_sf"/>
</dbReference>
<dbReference type="GO" id="GO:0000155">
    <property type="term" value="F:phosphorelay sensor kinase activity"/>
    <property type="evidence" value="ECO:0007669"/>
    <property type="project" value="InterPro"/>
</dbReference>
<protein>
    <recommendedName>
        <fullName evidence="2">histidine kinase</fullName>
        <ecNumber evidence="2">2.7.13.3</ecNumber>
    </recommendedName>
</protein>
<dbReference type="Pfam" id="PF13424">
    <property type="entry name" value="TPR_12"/>
    <property type="match status" value="1"/>
</dbReference>
<dbReference type="SUPFAM" id="SSF48452">
    <property type="entry name" value="TPR-like"/>
    <property type="match status" value="2"/>
</dbReference>
<keyword evidence="5 10" id="KW-0418">Kinase</keyword>
<name>A0A1W2GK73_REIFA</name>
<evidence type="ECO:0000256" key="4">
    <source>
        <dbReference type="ARBA" id="ARBA00022679"/>
    </source>
</evidence>
<dbReference type="STRING" id="692418.SAMN04488029_3215"/>
<dbReference type="CDD" id="cd00082">
    <property type="entry name" value="HisKA"/>
    <property type="match status" value="1"/>
</dbReference>
<dbReference type="PRINTS" id="PR00344">
    <property type="entry name" value="BCTRLSENSOR"/>
</dbReference>
<feature type="repeat" description="TPR" evidence="6">
    <location>
        <begin position="248"/>
        <end position="281"/>
    </location>
</feature>
<dbReference type="InterPro" id="IPR019734">
    <property type="entry name" value="TPR_rpt"/>
</dbReference>
<keyword evidence="7" id="KW-0175">Coiled coil</keyword>
<dbReference type="Gene3D" id="1.10.287.130">
    <property type="match status" value="1"/>
</dbReference>
<dbReference type="AlphaFoldDB" id="A0A1W2GK73"/>
<evidence type="ECO:0000313" key="10">
    <source>
        <dbReference type="EMBL" id="SMD37059.1"/>
    </source>
</evidence>
<dbReference type="InterPro" id="IPR004358">
    <property type="entry name" value="Sig_transdc_His_kin-like_C"/>
</dbReference>
<accession>A0A1W2GK73</accession>
<keyword evidence="11" id="KW-1185">Reference proteome</keyword>
<organism evidence="10 11">
    <name type="scientific">Reichenbachiella faecimaris</name>
    <dbReference type="NCBI Taxonomy" id="692418"/>
    <lineage>
        <taxon>Bacteria</taxon>
        <taxon>Pseudomonadati</taxon>
        <taxon>Bacteroidota</taxon>
        <taxon>Cytophagia</taxon>
        <taxon>Cytophagales</taxon>
        <taxon>Reichenbachiellaceae</taxon>
        <taxon>Reichenbachiella</taxon>
    </lineage>
</organism>
<keyword evidence="8" id="KW-1133">Transmembrane helix</keyword>
<dbReference type="PANTHER" id="PTHR43547:SF2">
    <property type="entry name" value="HYBRID SIGNAL TRANSDUCTION HISTIDINE KINASE C"/>
    <property type="match status" value="1"/>
</dbReference>
<evidence type="ECO:0000256" key="8">
    <source>
        <dbReference type="SAM" id="Phobius"/>
    </source>
</evidence>
<dbReference type="Pfam" id="PF00512">
    <property type="entry name" value="HisKA"/>
    <property type="match status" value="1"/>
</dbReference>
<evidence type="ECO:0000256" key="6">
    <source>
        <dbReference type="PROSITE-ProRule" id="PRU00339"/>
    </source>
</evidence>
<feature type="domain" description="Histidine kinase" evidence="9">
    <location>
        <begin position="498"/>
        <end position="711"/>
    </location>
</feature>
<evidence type="ECO:0000256" key="7">
    <source>
        <dbReference type="SAM" id="Coils"/>
    </source>
</evidence>
<dbReference type="InterPro" id="IPR003661">
    <property type="entry name" value="HisK_dim/P_dom"/>
</dbReference>